<evidence type="ECO:0000313" key="14">
    <source>
        <dbReference type="Proteomes" id="UP001143309"/>
    </source>
</evidence>
<dbReference type="InterPro" id="IPR023408">
    <property type="entry name" value="MscS_beta-dom_sf"/>
</dbReference>
<comment type="caution">
    <text evidence="13">The sequence shown here is derived from an EMBL/GenBank/DDBJ whole genome shotgun (WGS) entry which is preliminary data.</text>
</comment>
<feature type="transmembrane region" description="Helical" evidence="8">
    <location>
        <begin position="210"/>
        <end position="231"/>
    </location>
</feature>
<dbReference type="SUPFAM" id="SSF82689">
    <property type="entry name" value="Mechanosensitive channel protein MscS (YggB), C-terminal domain"/>
    <property type="match status" value="1"/>
</dbReference>
<dbReference type="Gene3D" id="2.30.30.60">
    <property type="match status" value="1"/>
</dbReference>
<feature type="compositionally biased region" description="Basic and acidic residues" evidence="7">
    <location>
        <begin position="115"/>
        <end position="128"/>
    </location>
</feature>
<evidence type="ECO:0000259" key="10">
    <source>
        <dbReference type="Pfam" id="PF00924"/>
    </source>
</evidence>
<dbReference type="EMBL" id="BSFL01000005">
    <property type="protein sequence ID" value="GLK81718.1"/>
    <property type="molecule type" value="Genomic_DNA"/>
</dbReference>
<evidence type="ECO:0000256" key="2">
    <source>
        <dbReference type="ARBA" id="ARBA00008017"/>
    </source>
</evidence>
<keyword evidence="5 8" id="KW-1133">Transmembrane helix</keyword>
<keyword evidence="3" id="KW-1003">Cell membrane</keyword>
<evidence type="ECO:0000256" key="8">
    <source>
        <dbReference type="SAM" id="Phobius"/>
    </source>
</evidence>
<dbReference type="Pfam" id="PF12607">
    <property type="entry name" value="DUF3772"/>
    <property type="match status" value="1"/>
</dbReference>
<dbReference type="InterPro" id="IPR052702">
    <property type="entry name" value="MscS-like_channel"/>
</dbReference>
<dbReference type="Pfam" id="PF00924">
    <property type="entry name" value="MS_channel_2nd"/>
    <property type="match status" value="1"/>
</dbReference>
<dbReference type="InterPro" id="IPR049278">
    <property type="entry name" value="MS_channel_C"/>
</dbReference>
<dbReference type="Pfam" id="PF21082">
    <property type="entry name" value="MS_channel_3rd"/>
    <property type="match status" value="1"/>
</dbReference>
<dbReference type="InterPro" id="IPR010920">
    <property type="entry name" value="LSM_dom_sf"/>
</dbReference>
<dbReference type="InterPro" id="IPR022249">
    <property type="entry name" value="DUF3772"/>
</dbReference>
<dbReference type="SUPFAM" id="SSF50182">
    <property type="entry name" value="Sm-like ribonucleoproteins"/>
    <property type="match status" value="1"/>
</dbReference>
<feature type="domain" description="Mechanosensitive ion channel MscS" evidence="10">
    <location>
        <begin position="630"/>
        <end position="696"/>
    </location>
</feature>
<dbReference type="RefSeq" id="WP_271202196.1">
    <property type="nucleotide sequence ID" value="NZ_BSFL01000005.1"/>
</dbReference>
<feature type="chain" id="PRO_5040810723" evidence="9">
    <location>
        <begin position="30"/>
        <end position="842"/>
    </location>
</feature>
<name>A0A9W6N8M8_9HYPH</name>
<dbReference type="Proteomes" id="UP001143309">
    <property type="component" value="Unassembled WGS sequence"/>
</dbReference>
<comment type="subcellular location">
    <subcellularLocation>
        <location evidence="1">Cell membrane</location>
        <topology evidence="1">Multi-pass membrane protein</topology>
    </subcellularLocation>
</comment>
<dbReference type="GO" id="GO:0008381">
    <property type="term" value="F:mechanosensitive monoatomic ion channel activity"/>
    <property type="evidence" value="ECO:0007669"/>
    <property type="project" value="UniProtKB-ARBA"/>
</dbReference>
<dbReference type="AlphaFoldDB" id="A0A9W6N8M8"/>
<dbReference type="InterPro" id="IPR006685">
    <property type="entry name" value="MscS_channel_2nd"/>
</dbReference>
<evidence type="ECO:0000256" key="5">
    <source>
        <dbReference type="ARBA" id="ARBA00022989"/>
    </source>
</evidence>
<evidence type="ECO:0000313" key="13">
    <source>
        <dbReference type="EMBL" id="GLK81718.1"/>
    </source>
</evidence>
<feature type="transmembrane region" description="Helical" evidence="8">
    <location>
        <begin position="494"/>
        <end position="518"/>
    </location>
</feature>
<keyword evidence="4 8" id="KW-0812">Transmembrane</keyword>
<dbReference type="PANTHER" id="PTHR30347">
    <property type="entry name" value="POTASSIUM CHANNEL RELATED"/>
    <property type="match status" value="1"/>
</dbReference>
<dbReference type="InterPro" id="IPR011066">
    <property type="entry name" value="MscS_channel_C_sf"/>
</dbReference>
<protein>
    <submittedName>
        <fullName evidence="13">Mechanosensitive ion channel protein MscS</fullName>
    </submittedName>
</protein>
<feature type="transmembrane region" description="Helical" evidence="8">
    <location>
        <begin position="584"/>
        <end position="607"/>
    </location>
</feature>
<keyword evidence="14" id="KW-1185">Reference proteome</keyword>
<feature type="domain" description="DUF3772" evidence="11">
    <location>
        <begin position="134"/>
        <end position="195"/>
    </location>
</feature>
<organism evidence="13 14">
    <name type="scientific">Methylopila turkensis</name>
    <dbReference type="NCBI Taxonomy" id="1437816"/>
    <lineage>
        <taxon>Bacteria</taxon>
        <taxon>Pseudomonadati</taxon>
        <taxon>Pseudomonadota</taxon>
        <taxon>Alphaproteobacteria</taxon>
        <taxon>Hyphomicrobiales</taxon>
        <taxon>Methylopilaceae</taxon>
        <taxon>Methylopila</taxon>
    </lineage>
</organism>
<feature type="transmembrane region" description="Helical" evidence="8">
    <location>
        <begin position="613"/>
        <end position="642"/>
    </location>
</feature>
<feature type="transmembrane region" description="Helical" evidence="8">
    <location>
        <begin position="442"/>
        <end position="460"/>
    </location>
</feature>
<dbReference type="InterPro" id="IPR011014">
    <property type="entry name" value="MscS_channel_TM-2"/>
</dbReference>
<evidence type="ECO:0000256" key="9">
    <source>
        <dbReference type="SAM" id="SignalP"/>
    </source>
</evidence>
<reference evidence="13" key="2">
    <citation type="submission" date="2023-01" db="EMBL/GenBank/DDBJ databases">
        <authorList>
            <person name="Sun Q."/>
            <person name="Evtushenko L."/>
        </authorList>
    </citation>
    <scope>NUCLEOTIDE SEQUENCE</scope>
    <source>
        <strain evidence="13">VKM B-2748</strain>
    </source>
</reference>
<dbReference type="SUPFAM" id="SSF82861">
    <property type="entry name" value="Mechanosensitive channel protein MscS (YggB), transmembrane region"/>
    <property type="match status" value="1"/>
</dbReference>
<feature type="signal peptide" evidence="9">
    <location>
        <begin position="1"/>
        <end position="29"/>
    </location>
</feature>
<feature type="transmembrane region" description="Helical" evidence="8">
    <location>
        <begin position="538"/>
        <end position="563"/>
    </location>
</feature>
<evidence type="ECO:0000256" key="7">
    <source>
        <dbReference type="SAM" id="MobiDB-lite"/>
    </source>
</evidence>
<comment type="similarity">
    <text evidence="2">Belongs to the MscS (TC 1.A.23) family.</text>
</comment>
<evidence type="ECO:0000256" key="3">
    <source>
        <dbReference type="ARBA" id="ARBA00022475"/>
    </source>
</evidence>
<gene>
    <name evidence="13" type="ORF">GCM10008174_34590</name>
</gene>
<keyword evidence="9" id="KW-0732">Signal</keyword>
<dbReference type="Gene3D" id="1.10.287.1260">
    <property type="match status" value="1"/>
</dbReference>
<feature type="domain" description="Mechanosensitive ion channel MscS C-terminal" evidence="12">
    <location>
        <begin position="704"/>
        <end position="786"/>
    </location>
</feature>
<evidence type="ECO:0000259" key="11">
    <source>
        <dbReference type="Pfam" id="PF12607"/>
    </source>
</evidence>
<feature type="transmembrane region" description="Helical" evidence="8">
    <location>
        <begin position="252"/>
        <end position="274"/>
    </location>
</feature>
<feature type="transmembrane region" description="Helical" evidence="8">
    <location>
        <begin position="286"/>
        <end position="311"/>
    </location>
</feature>
<sequence>MKTGFRAPLLLLAVLAMAFAALLAGPVGAQTPTTAPQPIATIDAARAELDQIEATLKRDGLSDQELSALRNRIEPLSVGVGEAVEQLGPQLSAADARLAQIGPKPADGQPAESAEVAKERDAQTAARQKVDEQIKRGRLLQVEASQVGDQITQRRRELLAQRLFERSRSLLDPTLWIETVSTMPREARSVQLLLSDWGAVIGRNLSPASILAALASILVALILLLPGRRWLADLGQRLVVEQMPKTRLRRSSTAMLVVIASTLAPALAMLSIYWGLRIAGWLPERVAPLAVATVWAAGFLGLTHGLMRAFLTPGRPSWRLIELSENAIAEIKNQPMWCALVFVVGRLFDRFNDLIVASLSASIVVSGVFAVANAGTFALALRRVRAAERIEDAEAAAQGQSADRFGGPFALLLRLLAWVAVATVLLAAATGYIAFAQFLANQVIWIAVVLSLLFLLLVFVDDLLSTGLSADTPLGKAVSGATGVRPESLEQIGVVLSGVARVALIGVAAIILLAPWGLESTDVFSWLRLTVSGVRVGDINISIAGVLGAVLLVVLGFALTKIVQRWLDRDLLPKTRMDTGLKASINTGVGYIGGITVIVIAVSYLGFSLDRLAIVAGALSVGIGFGLQAVISNFVSGVILLAERPIKAGDWIVIGSDQGNVRRISVRSTEIELFDRSTLIVPNSDFITKSVKNVTHGNPVGRVQIELTIAADVDPAEVKKLLLATAKAHSSVLAFPEPQVFFNSLGKADNTFALFASVASPRQAASVKSDLNFALVKAFKTAGVAIGGAAAPSLPEAVDRVGEVLARLSRPVPGLEPAAPRHDSSRAPLADEPPAEPQSTKS</sequence>
<dbReference type="GO" id="GO:0005886">
    <property type="term" value="C:plasma membrane"/>
    <property type="evidence" value="ECO:0007669"/>
    <property type="project" value="UniProtKB-SubCell"/>
</dbReference>
<feature type="transmembrane region" description="Helical" evidence="8">
    <location>
        <begin position="411"/>
        <end position="436"/>
    </location>
</feature>
<proteinExistence type="inferred from homology"/>
<keyword evidence="6 8" id="KW-0472">Membrane</keyword>
<feature type="region of interest" description="Disordered" evidence="7">
    <location>
        <begin position="812"/>
        <end position="842"/>
    </location>
</feature>
<feature type="region of interest" description="Disordered" evidence="7">
    <location>
        <begin position="101"/>
        <end position="128"/>
    </location>
</feature>
<evidence type="ECO:0000256" key="1">
    <source>
        <dbReference type="ARBA" id="ARBA00004651"/>
    </source>
</evidence>
<dbReference type="Gene3D" id="3.30.70.100">
    <property type="match status" value="1"/>
</dbReference>
<evidence type="ECO:0000259" key="12">
    <source>
        <dbReference type="Pfam" id="PF21082"/>
    </source>
</evidence>
<reference evidence="13" key="1">
    <citation type="journal article" date="2014" name="Int. J. Syst. Evol. Microbiol.">
        <title>Complete genome sequence of Corynebacterium casei LMG S-19264T (=DSM 44701T), isolated from a smear-ripened cheese.</title>
        <authorList>
            <consortium name="US DOE Joint Genome Institute (JGI-PGF)"/>
            <person name="Walter F."/>
            <person name="Albersmeier A."/>
            <person name="Kalinowski J."/>
            <person name="Ruckert C."/>
        </authorList>
    </citation>
    <scope>NUCLEOTIDE SEQUENCE</scope>
    <source>
        <strain evidence="13">VKM B-2748</strain>
    </source>
</reference>
<evidence type="ECO:0000256" key="4">
    <source>
        <dbReference type="ARBA" id="ARBA00022692"/>
    </source>
</evidence>
<feature type="transmembrane region" description="Helical" evidence="8">
    <location>
        <begin position="354"/>
        <end position="381"/>
    </location>
</feature>
<accession>A0A9W6N8M8</accession>
<evidence type="ECO:0000256" key="6">
    <source>
        <dbReference type="ARBA" id="ARBA00023136"/>
    </source>
</evidence>
<dbReference type="PANTHER" id="PTHR30347:SF9">
    <property type="entry name" value="MINICONDUCTANCE MECHANOSENSITIVE CHANNEL MSCM"/>
    <property type="match status" value="1"/>
</dbReference>